<keyword evidence="2" id="KW-0472">Membrane</keyword>
<feature type="domain" description="Metallo-beta-lactamase" evidence="3">
    <location>
        <begin position="70"/>
        <end position="287"/>
    </location>
</feature>
<protein>
    <submittedName>
        <fullName evidence="4">Ribonuclease Z</fullName>
        <ecNumber evidence="4">3.1.26.11</ecNumber>
    </submittedName>
</protein>
<dbReference type="PANTHER" id="PTHR46018:SF2">
    <property type="entry name" value="ZINC PHOSPHODIESTERASE ELAC PROTEIN 1"/>
    <property type="match status" value="1"/>
</dbReference>
<proteinExistence type="predicted"/>
<evidence type="ECO:0000313" key="4">
    <source>
        <dbReference type="EMBL" id="SSW95152.1"/>
    </source>
</evidence>
<dbReference type="GO" id="GO:0042781">
    <property type="term" value="F:3'-tRNA processing endoribonuclease activity"/>
    <property type="evidence" value="ECO:0007669"/>
    <property type="project" value="UniProtKB-EC"/>
</dbReference>
<keyword evidence="2" id="KW-0812">Transmembrane</keyword>
<dbReference type="Pfam" id="PF12706">
    <property type="entry name" value="Lactamase_B_2"/>
    <property type="match status" value="1"/>
</dbReference>
<dbReference type="InterPro" id="IPR036866">
    <property type="entry name" value="RibonucZ/Hydroxyglut_hydro"/>
</dbReference>
<dbReference type="EMBL" id="UFQR01000003">
    <property type="protein sequence ID" value="SSW95152.1"/>
    <property type="molecule type" value="Genomic_DNA"/>
</dbReference>
<dbReference type="PANTHER" id="PTHR46018">
    <property type="entry name" value="ZINC PHOSPHODIESTERASE ELAC PROTEIN 1"/>
    <property type="match status" value="1"/>
</dbReference>
<dbReference type="Gene3D" id="3.60.15.10">
    <property type="entry name" value="Ribonuclease Z/Hydroxyacylglutathione hydrolase-like"/>
    <property type="match status" value="1"/>
</dbReference>
<evidence type="ECO:0000259" key="3">
    <source>
        <dbReference type="SMART" id="SM00849"/>
    </source>
</evidence>
<dbReference type="InterPro" id="IPR001279">
    <property type="entry name" value="Metallo-B-lactamas"/>
</dbReference>
<sequence length="352" mass="39939" precursor="true">MLFNRIKKVLLQKNNNINYRIKYETFKKFYYLAMLSAIFFIIITPVCSQQSAIKVTILGTAGPEYFPDLSGISTLIEANEQKFLFDGGHGTNEQLYKSRINPKDINRIFLTHLHSDHYNGLADVWLTPWFLLGRTNGIELWGPDGTSEMVQGMRQMFAHDMNKRVDKYNLLKNLEITIHPLKDGVIYNQDGIKITAFPVEHSDGNPAFGFRFDYAGHSVVMSGDTTYHQNVVKYGTGADLLIHNVVAYNDQLSKLPEMKEVMKKLATPEQAAKVFLETKPKMALYSHIVTNGLGTKQGDKIIMARTRKAGYTGPLIMGIDRMRILIGNEIKILPPQSLANFPLLYSKEQIFP</sequence>
<name>A0A3B0LXE7_9GAMM</name>
<dbReference type="SMART" id="SM00849">
    <property type="entry name" value="Lactamase_B"/>
    <property type="match status" value="1"/>
</dbReference>
<dbReference type="EC" id="3.1.26.11" evidence="4"/>
<evidence type="ECO:0000256" key="1">
    <source>
        <dbReference type="ARBA" id="ARBA00022801"/>
    </source>
</evidence>
<dbReference type="AlphaFoldDB" id="A0A3B0LXE7"/>
<keyword evidence="2" id="KW-1133">Transmembrane helix</keyword>
<evidence type="ECO:0000256" key="2">
    <source>
        <dbReference type="SAM" id="Phobius"/>
    </source>
</evidence>
<dbReference type="CDD" id="cd07719">
    <property type="entry name" value="arylsulfatase_AtsA-like_MBL-fold"/>
    <property type="match status" value="1"/>
</dbReference>
<reference evidence="4" key="1">
    <citation type="submission" date="2018-04" db="EMBL/GenBank/DDBJ databases">
        <authorList>
            <person name="Go L.Y."/>
            <person name="Mitchell J.A."/>
        </authorList>
    </citation>
    <scope>NUCLEOTIDE SEQUENCE</scope>
    <source>
        <strain evidence="4">ARTV</strain>
    </source>
</reference>
<feature type="transmembrane region" description="Helical" evidence="2">
    <location>
        <begin position="29"/>
        <end position="46"/>
    </location>
</feature>
<keyword evidence="1 4" id="KW-0378">Hydrolase</keyword>
<dbReference type="InterPro" id="IPR044094">
    <property type="entry name" value="AtsA-like_MBL-fold"/>
</dbReference>
<gene>
    <name evidence="4" type="primary">rnz</name>
    <name evidence="4" type="ORF">ARTV_0893</name>
</gene>
<accession>A0A3B0LXE7</accession>
<dbReference type="SUPFAM" id="SSF56281">
    <property type="entry name" value="Metallo-hydrolase/oxidoreductase"/>
    <property type="match status" value="1"/>
</dbReference>
<organism evidence="4">
    <name type="scientific">Arsenophonus endosymbiont of Trialeurodes vaporariorum</name>
    <dbReference type="NCBI Taxonomy" id="235567"/>
    <lineage>
        <taxon>Bacteria</taxon>
        <taxon>Pseudomonadati</taxon>
        <taxon>Pseudomonadota</taxon>
        <taxon>Gammaproteobacteria</taxon>
        <taxon>Enterobacterales</taxon>
        <taxon>Morganellaceae</taxon>
        <taxon>Arsenophonus</taxon>
    </lineage>
</organism>